<dbReference type="NCBIfam" id="TIGR00858">
    <property type="entry name" value="bioF"/>
    <property type="match status" value="1"/>
</dbReference>
<name>A0ABT9VS82_9BACI</name>
<comment type="subunit">
    <text evidence="4 9">Homodimer.</text>
</comment>
<evidence type="ECO:0000256" key="1">
    <source>
        <dbReference type="ARBA" id="ARBA00001933"/>
    </source>
</evidence>
<dbReference type="PANTHER" id="PTHR13693">
    <property type="entry name" value="CLASS II AMINOTRANSFERASE/8-AMINO-7-OXONONANOATE SYNTHASE"/>
    <property type="match status" value="1"/>
</dbReference>
<protein>
    <recommendedName>
        <fullName evidence="9">8-amino-7-ketopelargonate synthase</fullName>
        <ecNumber evidence="9">2.3.1.47</ecNumber>
    </recommendedName>
</protein>
<feature type="domain" description="Aminotransferase class I/classII large" evidence="10">
    <location>
        <begin position="47"/>
        <end position="381"/>
    </location>
</feature>
<evidence type="ECO:0000313" key="11">
    <source>
        <dbReference type="EMBL" id="MDQ0163851.1"/>
    </source>
</evidence>
<dbReference type="CDD" id="cd06454">
    <property type="entry name" value="KBL_like"/>
    <property type="match status" value="1"/>
</dbReference>
<dbReference type="PROSITE" id="PS00599">
    <property type="entry name" value="AA_TRANSFER_CLASS_2"/>
    <property type="match status" value="1"/>
</dbReference>
<evidence type="ECO:0000259" key="10">
    <source>
        <dbReference type="Pfam" id="PF00155"/>
    </source>
</evidence>
<sequence length="393" mass="43350">MPARMHNWLEIELKQIKEKGLYRELKTAESSPASSVVINGKEYLMAASNNYLGLAGDRRLIRAAIIAHEKFGIGSSGSRLTTGNTILHDQLEQRIASFKNKEAAMLFSSGYLANIGVISSLAGEEDCILSDELNHASIIDGCRLSKAKTIVYKHVDMEDLEKKLKEAQGYRYRFIVTDGVFSMDGNIAPLPDIVKLGKQYDAYVIVDDAHATGVLGENGRGTSEFLNVDVDVTIGTLSKAVGTEGGFVVGSQKLIDYLRNKARSFIFQTGMSPGIAAASKKAIDIIEEEPDRREHLHRLERKLREKLVNSGFYVLGEQTPIIPVIIGEADKAVQFAQKLLEAGIYAPAIRPPTVPEGMSRIRLTLMASHTEEEISYIHQSIERIGKELKMMKG</sequence>
<dbReference type="EMBL" id="JAUSTR010000027">
    <property type="protein sequence ID" value="MDQ0163851.1"/>
    <property type="molecule type" value="Genomic_DNA"/>
</dbReference>
<evidence type="ECO:0000256" key="9">
    <source>
        <dbReference type="RuleBase" id="RU003693"/>
    </source>
</evidence>
<dbReference type="InterPro" id="IPR001917">
    <property type="entry name" value="Aminotrans_II_pyridoxalP_BS"/>
</dbReference>
<dbReference type="InterPro" id="IPR015421">
    <property type="entry name" value="PyrdxlP-dep_Trfase_major"/>
</dbReference>
<evidence type="ECO:0000256" key="7">
    <source>
        <dbReference type="ARBA" id="ARBA00022898"/>
    </source>
</evidence>
<evidence type="ECO:0000256" key="4">
    <source>
        <dbReference type="ARBA" id="ARBA00011738"/>
    </source>
</evidence>
<comment type="catalytic activity">
    <reaction evidence="8 9">
        <text>6-carboxyhexanoyl-[ACP] + L-alanine + H(+) = (8S)-8-amino-7-oxononanoate + holo-[ACP] + CO2</text>
        <dbReference type="Rhea" id="RHEA:42288"/>
        <dbReference type="Rhea" id="RHEA-COMP:9685"/>
        <dbReference type="Rhea" id="RHEA-COMP:9955"/>
        <dbReference type="ChEBI" id="CHEBI:15378"/>
        <dbReference type="ChEBI" id="CHEBI:16526"/>
        <dbReference type="ChEBI" id="CHEBI:57972"/>
        <dbReference type="ChEBI" id="CHEBI:64479"/>
        <dbReference type="ChEBI" id="CHEBI:78846"/>
        <dbReference type="ChEBI" id="CHEBI:149468"/>
        <dbReference type="EC" id="2.3.1.47"/>
    </reaction>
</comment>
<evidence type="ECO:0000256" key="2">
    <source>
        <dbReference type="ARBA" id="ARBA00004746"/>
    </source>
</evidence>
<dbReference type="Pfam" id="PF00155">
    <property type="entry name" value="Aminotran_1_2"/>
    <property type="match status" value="1"/>
</dbReference>
<dbReference type="PANTHER" id="PTHR13693:SF3">
    <property type="entry name" value="LD36009P"/>
    <property type="match status" value="1"/>
</dbReference>
<keyword evidence="5 9" id="KW-0808">Transferase</keyword>
<evidence type="ECO:0000256" key="3">
    <source>
        <dbReference type="ARBA" id="ARBA00010008"/>
    </source>
</evidence>
<dbReference type="InterPro" id="IPR004723">
    <property type="entry name" value="AONS_Archaea/Proteobacteria"/>
</dbReference>
<comment type="cofactor">
    <cofactor evidence="1 9">
        <name>pyridoxal 5'-phosphate</name>
        <dbReference type="ChEBI" id="CHEBI:597326"/>
    </cofactor>
</comment>
<dbReference type="Gene3D" id="3.90.1150.10">
    <property type="entry name" value="Aspartate Aminotransferase, domain 1"/>
    <property type="match status" value="1"/>
</dbReference>
<keyword evidence="6" id="KW-0093">Biotin biosynthesis</keyword>
<dbReference type="SUPFAM" id="SSF53383">
    <property type="entry name" value="PLP-dependent transferases"/>
    <property type="match status" value="1"/>
</dbReference>
<evidence type="ECO:0000256" key="6">
    <source>
        <dbReference type="ARBA" id="ARBA00022756"/>
    </source>
</evidence>
<dbReference type="InterPro" id="IPR015424">
    <property type="entry name" value="PyrdxlP-dep_Trfase"/>
</dbReference>
<dbReference type="Gene3D" id="3.40.640.10">
    <property type="entry name" value="Type I PLP-dependent aspartate aminotransferase-like (Major domain)"/>
    <property type="match status" value="1"/>
</dbReference>
<proteinExistence type="inferred from homology"/>
<reference evidence="11 12" key="1">
    <citation type="submission" date="2023-07" db="EMBL/GenBank/DDBJ databases">
        <title>Genomic Encyclopedia of Type Strains, Phase IV (KMG-IV): sequencing the most valuable type-strain genomes for metagenomic binning, comparative biology and taxonomic classification.</title>
        <authorList>
            <person name="Goeker M."/>
        </authorList>
    </citation>
    <scope>NUCLEOTIDE SEQUENCE [LARGE SCALE GENOMIC DNA]</scope>
    <source>
        <strain evidence="11 12">DSM 19092</strain>
    </source>
</reference>
<keyword evidence="7 9" id="KW-0663">Pyridoxal phosphate</keyword>
<accession>A0ABT9VS82</accession>
<comment type="function">
    <text evidence="9">Catalyzes the decarboxylative condensation of pimeloyl-[acyl-carrier protein] and L-alanine to produce 8-amino-7-oxononanoate (AON), [acyl-carrier protein], and carbon dioxide.</text>
</comment>
<comment type="pathway">
    <text evidence="2 9">Cofactor biosynthesis; biotin biosynthesis.</text>
</comment>
<comment type="similarity">
    <text evidence="3 9">Belongs to the class-II pyridoxal-phosphate-dependent aminotransferase family. BioF subfamily.</text>
</comment>
<dbReference type="EC" id="2.3.1.47" evidence="9"/>
<dbReference type="InterPro" id="IPR015422">
    <property type="entry name" value="PyrdxlP-dep_Trfase_small"/>
</dbReference>
<dbReference type="Proteomes" id="UP001225646">
    <property type="component" value="Unassembled WGS sequence"/>
</dbReference>
<keyword evidence="11" id="KW-0012">Acyltransferase</keyword>
<keyword evidence="12" id="KW-1185">Reference proteome</keyword>
<comment type="caution">
    <text evidence="11">The sequence shown here is derived from an EMBL/GenBank/DDBJ whole genome shotgun (WGS) entry which is preliminary data.</text>
</comment>
<gene>
    <name evidence="11" type="ORF">J2S06_002979</name>
</gene>
<dbReference type="GO" id="GO:0008710">
    <property type="term" value="F:8-amino-7-oxononanoate synthase activity"/>
    <property type="evidence" value="ECO:0007669"/>
    <property type="project" value="UniProtKB-EC"/>
</dbReference>
<evidence type="ECO:0000256" key="5">
    <source>
        <dbReference type="ARBA" id="ARBA00022679"/>
    </source>
</evidence>
<evidence type="ECO:0000256" key="8">
    <source>
        <dbReference type="ARBA" id="ARBA00047715"/>
    </source>
</evidence>
<dbReference type="InterPro" id="IPR004839">
    <property type="entry name" value="Aminotransferase_I/II_large"/>
</dbReference>
<evidence type="ECO:0000313" key="12">
    <source>
        <dbReference type="Proteomes" id="UP001225646"/>
    </source>
</evidence>
<dbReference type="InterPro" id="IPR050087">
    <property type="entry name" value="AON_synthase_class-II"/>
</dbReference>
<organism evidence="11 12">
    <name type="scientific">Aeribacillus alveayuensis</name>
    <dbReference type="NCBI Taxonomy" id="279215"/>
    <lineage>
        <taxon>Bacteria</taxon>
        <taxon>Bacillati</taxon>
        <taxon>Bacillota</taxon>
        <taxon>Bacilli</taxon>
        <taxon>Bacillales</taxon>
        <taxon>Bacillaceae</taxon>
        <taxon>Aeribacillus</taxon>
    </lineage>
</organism>